<name>A0A0H2KM50_9MICO</name>
<accession>A0A0H2KM50</accession>
<evidence type="ECO:0000313" key="4">
    <source>
        <dbReference type="Proteomes" id="UP000035265"/>
    </source>
</evidence>
<proteinExistence type="predicted"/>
<keyword evidence="4" id="KW-1185">Reference proteome</keyword>
<keyword evidence="2" id="KW-1133">Transmembrane helix</keyword>
<keyword evidence="2" id="KW-0472">Membrane</keyword>
<gene>
    <name evidence="3" type="ORF">FB00_11195</name>
</gene>
<feature type="transmembrane region" description="Helical" evidence="2">
    <location>
        <begin position="26"/>
        <end position="46"/>
    </location>
</feature>
<dbReference type="PATRIC" id="fig|264251.5.peg.2279"/>
<sequence length="247" mass="27366">MFPPIPNPLTIVVESAASEPSWWQTWGPTLVPLLVSLVALGGVIYAQRKTGKNMIVAERERARLAEIAEDKRAALAIEAENVRAKAALDAENARHANAIRQATHAHVVDNIRDLYLEIEAARHELSRACWFITNMTKDNALDWLNMTPGGVERLDEAMNAFSKVDDRASLFGSNEVSFLTSKIFGTAFGLSMDLGEIKHLSEADDVDEAQITKLVARARRLQQECRELLQQMRSEMHVSTNATAATT</sequence>
<dbReference type="Proteomes" id="UP000035265">
    <property type="component" value="Unassembled WGS sequence"/>
</dbReference>
<evidence type="ECO:0000313" key="3">
    <source>
        <dbReference type="EMBL" id="KLN34566.1"/>
    </source>
</evidence>
<comment type="caution">
    <text evidence="3">The sequence shown here is derived from an EMBL/GenBank/DDBJ whole genome shotgun (WGS) entry which is preliminary data.</text>
</comment>
<dbReference type="RefSeq" id="WP_047232964.1">
    <property type="nucleotide sequence ID" value="NZ_JNBQ01000012.1"/>
</dbReference>
<protein>
    <submittedName>
        <fullName evidence="3">Uncharacterized protein</fullName>
    </submittedName>
</protein>
<keyword evidence="2" id="KW-0812">Transmembrane</keyword>
<reference evidence="3 4" key="1">
    <citation type="submission" date="2014-05" db="EMBL/GenBank/DDBJ databases">
        <title>Cellulosimicrobium funkei U11 genome.</title>
        <authorList>
            <person name="Hu C."/>
            <person name="Gong Y."/>
            <person name="Wan W."/>
            <person name="Jiang M."/>
        </authorList>
    </citation>
    <scope>NUCLEOTIDE SEQUENCE [LARGE SCALE GENOMIC DNA]</scope>
    <source>
        <strain evidence="3 4">U11</strain>
    </source>
</reference>
<dbReference type="AlphaFoldDB" id="A0A0H2KM50"/>
<evidence type="ECO:0000256" key="2">
    <source>
        <dbReference type="SAM" id="Phobius"/>
    </source>
</evidence>
<feature type="coiled-coil region" evidence="1">
    <location>
        <begin position="211"/>
        <end position="238"/>
    </location>
</feature>
<dbReference type="EMBL" id="JNBQ01000012">
    <property type="protein sequence ID" value="KLN34566.1"/>
    <property type="molecule type" value="Genomic_DNA"/>
</dbReference>
<keyword evidence="1" id="KW-0175">Coiled coil</keyword>
<evidence type="ECO:0000256" key="1">
    <source>
        <dbReference type="SAM" id="Coils"/>
    </source>
</evidence>
<organism evidence="3 4">
    <name type="scientific">Cellulosimicrobium funkei</name>
    <dbReference type="NCBI Taxonomy" id="264251"/>
    <lineage>
        <taxon>Bacteria</taxon>
        <taxon>Bacillati</taxon>
        <taxon>Actinomycetota</taxon>
        <taxon>Actinomycetes</taxon>
        <taxon>Micrococcales</taxon>
        <taxon>Promicromonosporaceae</taxon>
        <taxon>Cellulosimicrobium</taxon>
    </lineage>
</organism>